<evidence type="ECO:0000256" key="1">
    <source>
        <dbReference type="SAM" id="SignalP"/>
    </source>
</evidence>
<keyword evidence="3" id="KW-1185">Reference proteome</keyword>
<name>A0A5N0DTB4_9NOCA</name>
<dbReference type="PROSITE" id="PS51257">
    <property type="entry name" value="PROKAR_LIPOPROTEIN"/>
    <property type="match status" value="1"/>
</dbReference>
<organism evidence="2 3">
    <name type="scientific">Nocardia colli</name>
    <dbReference type="NCBI Taxonomy" id="2545717"/>
    <lineage>
        <taxon>Bacteria</taxon>
        <taxon>Bacillati</taxon>
        <taxon>Actinomycetota</taxon>
        <taxon>Actinomycetes</taxon>
        <taxon>Mycobacteriales</taxon>
        <taxon>Nocardiaceae</taxon>
        <taxon>Nocardia</taxon>
    </lineage>
</organism>
<accession>A0A5N0DTB4</accession>
<dbReference type="RefSeq" id="WP_150407783.1">
    <property type="nucleotide sequence ID" value="NZ_VXLC01000036.1"/>
</dbReference>
<reference evidence="2 3" key="1">
    <citation type="submission" date="2019-09" db="EMBL/GenBank/DDBJ databases">
        <authorList>
            <person name="Wang X."/>
        </authorList>
    </citation>
    <scope>NUCLEOTIDE SEQUENCE [LARGE SCALE GENOMIC DNA]</scope>
    <source>
        <strain evidence="2 3">CICC 11023</strain>
    </source>
</reference>
<dbReference type="InterPro" id="IPR006311">
    <property type="entry name" value="TAT_signal"/>
</dbReference>
<feature type="signal peptide" evidence="1">
    <location>
        <begin position="1"/>
        <end position="34"/>
    </location>
</feature>
<dbReference type="EMBL" id="VXLC01000036">
    <property type="protein sequence ID" value="KAA8880327.1"/>
    <property type="molecule type" value="Genomic_DNA"/>
</dbReference>
<gene>
    <name evidence="2" type="ORF">F3087_42065</name>
</gene>
<dbReference type="AlphaFoldDB" id="A0A5N0DTB4"/>
<protein>
    <recommendedName>
        <fullName evidence="4">Lipoprotein</fullName>
    </recommendedName>
</protein>
<evidence type="ECO:0008006" key="4">
    <source>
        <dbReference type="Google" id="ProtNLM"/>
    </source>
</evidence>
<dbReference type="PROSITE" id="PS51318">
    <property type="entry name" value="TAT"/>
    <property type="match status" value="1"/>
</dbReference>
<dbReference type="InterPro" id="IPR021459">
    <property type="entry name" value="GH101-related"/>
</dbReference>
<evidence type="ECO:0000313" key="2">
    <source>
        <dbReference type="EMBL" id="KAA8880327.1"/>
    </source>
</evidence>
<keyword evidence="1" id="KW-0732">Signal</keyword>
<dbReference type="Proteomes" id="UP000323876">
    <property type="component" value="Unassembled WGS sequence"/>
</dbReference>
<evidence type="ECO:0000313" key="3">
    <source>
        <dbReference type="Proteomes" id="UP000323876"/>
    </source>
</evidence>
<comment type="caution">
    <text evidence="2">The sequence shown here is derived from an EMBL/GenBank/DDBJ whole genome shotgun (WGS) entry which is preliminary data.</text>
</comment>
<feature type="chain" id="PRO_5024281996" description="Lipoprotein" evidence="1">
    <location>
        <begin position="35"/>
        <end position="658"/>
    </location>
</feature>
<proteinExistence type="predicted"/>
<dbReference type="OrthoDB" id="3222930at2"/>
<sequence>MRRRSNERTRRRIAAGATLTTVALLAGLGITACASDTASARPEQRGDHVLLPIKGGQADVDTTSLAVTGVTGDGARIAMSGGATGGLGAAGPIRITGELATWTYPEKGLTVTADTADGRLRISMQSDRDERVAWPVTGTDPAAAALQLPRGEGLSLPVADPFWNSSDAALVDNPLDLTSGLTMPFWGYRIGDRGVSYLAPTDIGTTLTVQSTDGRLHTTAEHDFAARADTRDYTVTFALTDASPVAAAKDYRAWLIQHGQFRSLADKIRENPPIAKLLGAFHAYLWGDGRTPEAIRKMQDLGLSRMWLGYDAGDDPMTPAAIDAAKQAGYLAGPYDSYDNAQDPATADNPSSRWPGQLWPTGCVHDANGTPETGFGGRGCYLSTQALAQDSRLLDDRYASITANGANTYFLDVDAAGDFFDDYSPGHAMNKKQDRDNRLARMRKLAEERKQVLGSESAGAWASTLLAYSHGSQTPVSDLLWKAQRDKETWGGWAPAAAPKFFFQPAELPTAAAEAMFDPAYRVPLYETVLHDSLINLDRWELAYYKLPQQQTMRALTAILNNTPLNLALDQRQLAEHGAEIARLQQYFAPLHETAGTLPMTDFQWLTDDHLVQRSTFGDNALTVTANFGTTASGDLPAGCVDARLAKDATPRRLCLGN</sequence>
<dbReference type="Pfam" id="PF11308">
    <property type="entry name" value="Glyco_hydro_129"/>
    <property type="match status" value="1"/>
</dbReference>